<sequence>MDQENTRNIEVDKDQGRNKESAAAIIQFTMKEVTRIRAPWKRAIIIKLMSYKLTLNYLERKLKKLWKIQGGLGQMGNRRVTTLEAAEEQVKQGSESIEQNKESRLGKDNGAGIDNVYEGKSMFLNSDRGIAIPEFLPSERDYIRRFQPKIIILMETHVKKVKAETILGRLNYTSNRYVPPNGHVEGINMIWDAQNLDVQSLENIARSICVTVRDGDEDRRAFISAIY</sequence>
<evidence type="ECO:0000313" key="2">
    <source>
        <dbReference type="EMBL" id="KAL3513296.1"/>
    </source>
</evidence>
<feature type="compositionally biased region" description="Basic and acidic residues" evidence="1">
    <location>
        <begin position="98"/>
        <end position="107"/>
    </location>
</feature>
<protein>
    <submittedName>
        <fullName evidence="2">Uncharacterized protein</fullName>
    </submittedName>
</protein>
<accession>A0ABD2Z389</accession>
<dbReference type="Proteomes" id="UP001630127">
    <property type="component" value="Unassembled WGS sequence"/>
</dbReference>
<proteinExistence type="predicted"/>
<keyword evidence="3" id="KW-1185">Reference proteome</keyword>
<reference evidence="2 3" key="1">
    <citation type="submission" date="2024-11" db="EMBL/GenBank/DDBJ databases">
        <title>A near-complete genome assembly of Cinchona calisaya.</title>
        <authorList>
            <person name="Lian D.C."/>
            <person name="Zhao X.W."/>
            <person name="Wei L."/>
        </authorList>
    </citation>
    <scope>NUCLEOTIDE SEQUENCE [LARGE SCALE GENOMIC DNA]</scope>
    <source>
        <tissue evidence="2">Nenye</tissue>
    </source>
</reference>
<feature type="region of interest" description="Disordered" evidence="1">
    <location>
        <begin position="91"/>
        <end position="110"/>
    </location>
</feature>
<name>A0ABD2Z389_9GENT</name>
<evidence type="ECO:0000256" key="1">
    <source>
        <dbReference type="SAM" id="MobiDB-lite"/>
    </source>
</evidence>
<gene>
    <name evidence="2" type="ORF">ACH5RR_026013</name>
</gene>
<evidence type="ECO:0000313" key="3">
    <source>
        <dbReference type="Proteomes" id="UP001630127"/>
    </source>
</evidence>
<dbReference type="EMBL" id="JBJUIK010000011">
    <property type="protein sequence ID" value="KAL3513296.1"/>
    <property type="molecule type" value="Genomic_DNA"/>
</dbReference>
<comment type="caution">
    <text evidence="2">The sequence shown here is derived from an EMBL/GenBank/DDBJ whole genome shotgun (WGS) entry which is preliminary data.</text>
</comment>
<dbReference type="AlphaFoldDB" id="A0ABD2Z389"/>
<organism evidence="2 3">
    <name type="scientific">Cinchona calisaya</name>
    <dbReference type="NCBI Taxonomy" id="153742"/>
    <lineage>
        <taxon>Eukaryota</taxon>
        <taxon>Viridiplantae</taxon>
        <taxon>Streptophyta</taxon>
        <taxon>Embryophyta</taxon>
        <taxon>Tracheophyta</taxon>
        <taxon>Spermatophyta</taxon>
        <taxon>Magnoliopsida</taxon>
        <taxon>eudicotyledons</taxon>
        <taxon>Gunneridae</taxon>
        <taxon>Pentapetalae</taxon>
        <taxon>asterids</taxon>
        <taxon>lamiids</taxon>
        <taxon>Gentianales</taxon>
        <taxon>Rubiaceae</taxon>
        <taxon>Cinchonoideae</taxon>
        <taxon>Cinchoneae</taxon>
        <taxon>Cinchona</taxon>
    </lineage>
</organism>